<reference evidence="2 3" key="1">
    <citation type="submission" date="2016-10" db="EMBL/GenBank/DDBJ databases">
        <authorList>
            <person name="de Groot N.N."/>
        </authorList>
    </citation>
    <scope>NUCLEOTIDE SEQUENCE [LARGE SCALE GENOMIC DNA]</scope>
    <source>
        <strain evidence="2 3">CGMCC 4.3519</strain>
    </source>
</reference>
<protein>
    <submittedName>
        <fullName evidence="2">Uncharacterized protein</fullName>
    </submittedName>
</protein>
<dbReference type="EMBL" id="FOET01000002">
    <property type="protein sequence ID" value="SEP83679.1"/>
    <property type="molecule type" value="Genomic_DNA"/>
</dbReference>
<organism evidence="2 3">
    <name type="scientific">Streptomyces radiopugnans</name>
    <dbReference type="NCBI Taxonomy" id="403935"/>
    <lineage>
        <taxon>Bacteria</taxon>
        <taxon>Bacillati</taxon>
        <taxon>Actinomycetota</taxon>
        <taxon>Actinomycetes</taxon>
        <taxon>Kitasatosporales</taxon>
        <taxon>Streptomycetaceae</taxon>
        <taxon>Streptomyces</taxon>
    </lineage>
</organism>
<evidence type="ECO:0000313" key="2">
    <source>
        <dbReference type="EMBL" id="SEP83679.1"/>
    </source>
</evidence>
<sequence length="171" mass="18441">MSMQEAAEEADKIVSSTMRAVKPPVAWAHSVSSESSCGTSGEGTRTGSVTRRAAVLTVISDERRGNFLGVLERHWKKSGYEITSVRNHPDNPAIFAATPDDFRMSLEVGYKGQVFLDVTTPCVAESEVAPPNPEPGEPEYTGEKPPLPDRRSDFWSARTPVTSGGSESTAN</sequence>
<dbReference type="STRING" id="403935.SAMN05216481_102170"/>
<feature type="region of interest" description="Disordered" evidence="1">
    <location>
        <begin position="125"/>
        <end position="171"/>
    </location>
</feature>
<dbReference type="RefSeq" id="WP_093656104.1">
    <property type="nucleotide sequence ID" value="NZ_FOET01000002.1"/>
</dbReference>
<evidence type="ECO:0000313" key="3">
    <source>
        <dbReference type="Proteomes" id="UP000199055"/>
    </source>
</evidence>
<gene>
    <name evidence="2" type="ORF">SAMN05216481_102170</name>
</gene>
<proteinExistence type="predicted"/>
<feature type="compositionally biased region" description="Polar residues" evidence="1">
    <location>
        <begin position="159"/>
        <end position="171"/>
    </location>
</feature>
<keyword evidence="3" id="KW-1185">Reference proteome</keyword>
<evidence type="ECO:0000256" key="1">
    <source>
        <dbReference type="SAM" id="MobiDB-lite"/>
    </source>
</evidence>
<dbReference type="Proteomes" id="UP000199055">
    <property type="component" value="Unassembled WGS sequence"/>
</dbReference>
<accession>A0A1H9B4A5</accession>
<dbReference type="AlphaFoldDB" id="A0A1H9B4A5"/>
<name>A0A1H9B4A5_9ACTN</name>